<keyword evidence="7" id="KW-0732">Signal</keyword>
<evidence type="ECO:0000256" key="7">
    <source>
        <dbReference type="SAM" id="SignalP"/>
    </source>
</evidence>
<evidence type="ECO:0000256" key="3">
    <source>
        <dbReference type="ARBA" id="ARBA00023110"/>
    </source>
</evidence>
<dbReference type="SUPFAM" id="SSF54534">
    <property type="entry name" value="FKBP-like"/>
    <property type="match status" value="1"/>
</dbReference>
<evidence type="ECO:0000256" key="2">
    <source>
        <dbReference type="ARBA" id="ARBA00006577"/>
    </source>
</evidence>
<dbReference type="Proteomes" id="UP001500742">
    <property type="component" value="Unassembled WGS sequence"/>
</dbReference>
<dbReference type="PROSITE" id="PS50059">
    <property type="entry name" value="FKBP_PPIASE"/>
    <property type="match status" value="1"/>
</dbReference>
<reference evidence="10" key="1">
    <citation type="journal article" date="2019" name="Int. J. Syst. Evol. Microbiol.">
        <title>The Global Catalogue of Microorganisms (GCM) 10K type strain sequencing project: providing services to taxonomists for standard genome sequencing and annotation.</title>
        <authorList>
            <consortium name="The Broad Institute Genomics Platform"/>
            <consortium name="The Broad Institute Genome Sequencing Center for Infectious Disease"/>
            <person name="Wu L."/>
            <person name="Ma J."/>
        </authorList>
    </citation>
    <scope>NUCLEOTIDE SEQUENCE [LARGE SCALE GENOMIC DNA]</scope>
    <source>
        <strain evidence="10">JCM 16601</strain>
    </source>
</reference>
<dbReference type="InterPro" id="IPR001179">
    <property type="entry name" value="PPIase_FKBP_dom"/>
</dbReference>
<dbReference type="PANTHER" id="PTHR43811:SF19">
    <property type="entry name" value="39 KDA FK506-BINDING NUCLEAR PROTEIN"/>
    <property type="match status" value="1"/>
</dbReference>
<comment type="catalytic activity">
    <reaction evidence="1 5 6">
        <text>[protein]-peptidylproline (omega=180) = [protein]-peptidylproline (omega=0)</text>
        <dbReference type="Rhea" id="RHEA:16237"/>
        <dbReference type="Rhea" id="RHEA-COMP:10747"/>
        <dbReference type="Rhea" id="RHEA-COMP:10748"/>
        <dbReference type="ChEBI" id="CHEBI:83833"/>
        <dbReference type="ChEBI" id="CHEBI:83834"/>
        <dbReference type="EC" id="5.2.1.8"/>
    </reaction>
</comment>
<feature type="signal peptide" evidence="7">
    <location>
        <begin position="1"/>
        <end position="21"/>
    </location>
</feature>
<accession>A0ABP7PVV4</accession>
<dbReference type="EC" id="5.2.1.8" evidence="6"/>
<dbReference type="InterPro" id="IPR046357">
    <property type="entry name" value="PPIase_dom_sf"/>
</dbReference>
<keyword evidence="10" id="KW-1185">Reference proteome</keyword>
<dbReference type="GO" id="GO:0016853">
    <property type="term" value="F:isomerase activity"/>
    <property type="evidence" value="ECO:0007669"/>
    <property type="project" value="UniProtKB-KW"/>
</dbReference>
<sequence length="159" mass="16916">MKKILFLILLPLGICSFWSCTKSTDPEISNAIQQSKTDDAAIQAYLAAHPEITNVKDTLGCYYQITSQGAGTYPTLSSTIKVSYTGTLLDGTVFDSSTNFSAVLGTLIYGWQIVLPHVPTGSKVLMLIPSLYGYGTSANGKIPANSVLIFNIDTTAPGA</sequence>
<evidence type="ECO:0000256" key="4">
    <source>
        <dbReference type="ARBA" id="ARBA00023235"/>
    </source>
</evidence>
<comment type="similarity">
    <text evidence="2 6">Belongs to the FKBP-type PPIase family.</text>
</comment>
<dbReference type="Pfam" id="PF00254">
    <property type="entry name" value="FKBP_C"/>
    <property type="match status" value="1"/>
</dbReference>
<evidence type="ECO:0000256" key="5">
    <source>
        <dbReference type="PROSITE-ProRule" id="PRU00277"/>
    </source>
</evidence>
<proteinExistence type="inferred from homology"/>
<organism evidence="9 10">
    <name type="scientific">Mucilaginibacter dorajii</name>
    <dbReference type="NCBI Taxonomy" id="692994"/>
    <lineage>
        <taxon>Bacteria</taxon>
        <taxon>Pseudomonadati</taxon>
        <taxon>Bacteroidota</taxon>
        <taxon>Sphingobacteriia</taxon>
        <taxon>Sphingobacteriales</taxon>
        <taxon>Sphingobacteriaceae</taxon>
        <taxon>Mucilaginibacter</taxon>
    </lineage>
</organism>
<name>A0ABP7PVV4_9SPHI</name>
<feature type="domain" description="PPIase FKBP-type" evidence="8">
    <location>
        <begin position="77"/>
        <end position="158"/>
    </location>
</feature>
<keyword evidence="4 5" id="KW-0413">Isomerase</keyword>
<dbReference type="RefSeq" id="WP_259091529.1">
    <property type="nucleotide sequence ID" value="NZ_BAAAZC010000015.1"/>
</dbReference>
<evidence type="ECO:0000313" key="10">
    <source>
        <dbReference type="Proteomes" id="UP001500742"/>
    </source>
</evidence>
<gene>
    <name evidence="9" type="ORF">GCM10022210_22370</name>
</gene>
<dbReference type="EMBL" id="BAAAZC010000015">
    <property type="protein sequence ID" value="GAA3972202.1"/>
    <property type="molecule type" value="Genomic_DNA"/>
</dbReference>
<dbReference type="Gene3D" id="3.10.50.40">
    <property type="match status" value="1"/>
</dbReference>
<protein>
    <recommendedName>
        <fullName evidence="6">Peptidyl-prolyl cis-trans isomerase</fullName>
        <ecNumber evidence="6">5.2.1.8</ecNumber>
    </recommendedName>
</protein>
<evidence type="ECO:0000259" key="8">
    <source>
        <dbReference type="PROSITE" id="PS50059"/>
    </source>
</evidence>
<feature type="chain" id="PRO_5045589242" description="Peptidyl-prolyl cis-trans isomerase" evidence="7">
    <location>
        <begin position="22"/>
        <end position="159"/>
    </location>
</feature>
<keyword evidence="3 5" id="KW-0697">Rotamase</keyword>
<evidence type="ECO:0000313" key="9">
    <source>
        <dbReference type="EMBL" id="GAA3972202.1"/>
    </source>
</evidence>
<comment type="caution">
    <text evidence="9">The sequence shown here is derived from an EMBL/GenBank/DDBJ whole genome shotgun (WGS) entry which is preliminary data.</text>
</comment>
<evidence type="ECO:0000256" key="1">
    <source>
        <dbReference type="ARBA" id="ARBA00000971"/>
    </source>
</evidence>
<dbReference type="PANTHER" id="PTHR43811">
    <property type="entry name" value="FKBP-TYPE PEPTIDYL-PROLYL CIS-TRANS ISOMERASE FKPA"/>
    <property type="match status" value="1"/>
</dbReference>
<evidence type="ECO:0000256" key="6">
    <source>
        <dbReference type="RuleBase" id="RU003915"/>
    </source>
</evidence>